<comment type="caution">
    <text evidence="1">The sequence shown here is derived from an EMBL/GenBank/DDBJ whole genome shotgun (WGS) entry which is preliminary data.</text>
</comment>
<reference evidence="1 2" key="1">
    <citation type="submission" date="2024-08" db="EMBL/GenBank/DDBJ databases">
        <authorList>
            <person name="Lu H."/>
        </authorList>
    </citation>
    <scope>NUCLEOTIDE SEQUENCE [LARGE SCALE GENOMIC DNA]</scope>
    <source>
        <strain evidence="1 2">LKC17W</strain>
    </source>
</reference>
<sequence length="45" mass="4817">MVLVQLPGGWLGSEELWSYLLGVPADTDAQRVQAQQAYAQLAADG</sequence>
<keyword evidence="2" id="KW-1185">Reference proteome</keyword>
<name>A0ABW7FJD3_9BURK</name>
<proteinExistence type="predicted"/>
<dbReference type="Proteomes" id="UP001606301">
    <property type="component" value="Unassembled WGS sequence"/>
</dbReference>
<protein>
    <submittedName>
        <fullName evidence="1">Uncharacterized protein</fullName>
    </submittedName>
</protein>
<accession>A0ABW7FJD3</accession>
<dbReference type="EMBL" id="JBIGHW010000005">
    <property type="protein sequence ID" value="MFG6441453.1"/>
    <property type="molecule type" value="Genomic_DNA"/>
</dbReference>
<dbReference type="RefSeq" id="WP_394397770.1">
    <property type="nucleotide sequence ID" value="NZ_JBIGHW010000005.1"/>
</dbReference>
<evidence type="ECO:0000313" key="2">
    <source>
        <dbReference type="Proteomes" id="UP001606301"/>
    </source>
</evidence>
<organism evidence="1 2">
    <name type="scientific">Pelomonas margarita</name>
    <dbReference type="NCBI Taxonomy" id="3299031"/>
    <lineage>
        <taxon>Bacteria</taxon>
        <taxon>Pseudomonadati</taxon>
        <taxon>Pseudomonadota</taxon>
        <taxon>Betaproteobacteria</taxon>
        <taxon>Burkholderiales</taxon>
        <taxon>Sphaerotilaceae</taxon>
        <taxon>Roseateles</taxon>
    </lineage>
</organism>
<gene>
    <name evidence="1" type="ORF">ACG0Z3_12270</name>
</gene>
<evidence type="ECO:0000313" key="1">
    <source>
        <dbReference type="EMBL" id="MFG6441453.1"/>
    </source>
</evidence>